<feature type="region of interest" description="Disordered" evidence="5">
    <location>
        <begin position="282"/>
        <end position="302"/>
    </location>
</feature>
<evidence type="ECO:0000256" key="4">
    <source>
        <dbReference type="ARBA" id="ARBA00022840"/>
    </source>
</evidence>
<dbReference type="InterPro" id="IPR027417">
    <property type="entry name" value="P-loop_NTPase"/>
</dbReference>
<sequence>MNLCQPIIAICGTTGVGKSKLAIKLALHLSKGCPPWTGAKVINADSMQVYQGMDIITNKVPVPEREGVEHLLMDFKQPGEQYIIGEWIQDVLKAIDQMHKRNEIPIVVGGTSYWIQHLLFPGRLVSESKPRTPQPGCSTDNAVEPSDALANAISSLDPHLLLLYNQLPLQPPAASKDPVAAFQMYTLLSKLDPVVAGRWHWRDTRKVHRSLQIIKEAGRTTSEVLAEQTNEGIQVPSQRFRTLCFWLYSEPSTLAGRLDERVDSMIQQGLLNEIQTLRQIASSPRTPQHIETTLDSPPPPNTDYTLGIYQSIGYKEFHDYLASPEPKSEKAFKEAVERMKISTRQYAKRQVSWIRNKLLPAIDAANRQFPASVPTYLLDATHIEDHWDDYVEEPATQILQDFLAQRAMLDPSTLSSVASKLLKVDDKPIDPSSTLQRFRKMVCPTCTHDPNQPFMVNEGQEWEAHKRTRMHRRSATEKRG</sequence>
<dbReference type="GO" id="GO:0006400">
    <property type="term" value="P:tRNA modification"/>
    <property type="evidence" value="ECO:0007669"/>
    <property type="project" value="TreeGrafter"/>
</dbReference>
<dbReference type="Gene3D" id="1.10.20.140">
    <property type="match status" value="1"/>
</dbReference>
<protein>
    <recommendedName>
        <fullName evidence="8">tRNA dimethylallyltransferase</fullName>
    </recommendedName>
</protein>
<keyword evidence="4" id="KW-0067">ATP-binding</keyword>
<keyword evidence="2" id="KW-0808">Transferase</keyword>
<dbReference type="GO" id="GO:0005739">
    <property type="term" value="C:mitochondrion"/>
    <property type="evidence" value="ECO:0007669"/>
    <property type="project" value="TreeGrafter"/>
</dbReference>
<dbReference type="STRING" id="703135.A0A2A9N9M9"/>
<dbReference type="PANTHER" id="PTHR11088">
    <property type="entry name" value="TRNA DIMETHYLALLYLTRANSFERASE"/>
    <property type="match status" value="1"/>
</dbReference>
<evidence type="ECO:0000313" key="6">
    <source>
        <dbReference type="EMBL" id="PFH47685.1"/>
    </source>
</evidence>
<dbReference type="OrthoDB" id="775260at2759"/>
<dbReference type="InterPro" id="IPR018022">
    <property type="entry name" value="IPT"/>
</dbReference>
<evidence type="ECO:0000256" key="1">
    <source>
        <dbReference type="ARBA" id="ARBA00005842"/>
    </source>
</evidence>
<dbReference type="Proteomes" id="UP000242287">
    <property type="component" value="Unassembled WGS sequence"/>
</dbReference>
<dbReference type="Pfam" id="PF01715">
    <property type="entry name" value="IPPT"/>
    <property type="match status" value="1"/>
</dbReference>
<dbReference type="EMBL" id="KZ302098">
    <property type="protein sequence ID" value="PFH47685.1"/>
    <property type="molecule type" value="Genomic_DNA"/>
</dbReference>
<keyword evidence="7" id="KW-1185">Reference proteome</keyword>
<dbReference type="PANTHER" id="PTHR11088:SF89">
    <property type="entry name" value="TRNA DIMETHYLALLYLTRANSFERASE"/>
    <property type="match status" value="1"/>
</dbReference>
<dbReference type="HAMAP" id="MF_00185">
    <property type="entry name" value="IPP_trans"/>
    <property type="match status" value="1"/>
</dbReference>
<dbReference type="InterPro" id="IPR039657">
    <property type="entry name" value="Dimethylallyltransferase"/>
</dbReference>
<name>A0A2A9N9M9_9AGAR</name>
<evidence type="ECO:0000256" key="2">
    <source>
        <dbReference type="ARBA" id="ARBA00022679"/>
    </source>
</evidence>
<keyword evidence="3" id="KW-0547">Nucleotide-binding</keyword>
<dbReference type="SUPFAM" id="SSF52540">
    <property type="entry name" value="P-loop containing nucleoside triphosphate hydrolases"/>
    <property type="match status" value="1"/>
</dbReference>
<gene>
    <name evidence="6" type="ORF">AMATHDRAFT_151547</name>
</gene>
<evidence type="ECO:0008006" key="8">
    <source>
        <dbReference type="Google" id="ProtNLM"/>
    </source>
</evidence>
<accession>A0A2A9N9M9</accession>
<organism evidence="6 7">
    <name type="scientific">Amanita thiersii Skay4041</name>
    <dbReference type="NCBI Taxonomy" id="703135"/>
    <lineage>
        <taxon>Eukaryota</taxon>
        <taxon>Fungi</taxon>
        <taxon>Dikarya</taxon>
        <taxon>Basidiomycota</taxon>
        <taxon>Agaricomycotina</taxon>
        <taxon>Agaricomycetes</taxon>
        <taxon>Agaricomycetidae</taxon>
        <taxon>Agaricales</taxon>
        <taxon>Pluteineae</taxon>
        <taxon>Amanitaceae</taxon>
        <taxon>Amanita</taxon>
    </lineage>
</organism>
<dbReference type="Gene3D" id="3.30.160.60">
    <property type="entry name" value="Classic Zinc Finger"/>
    <property type="match status" value="1"/>
</dbReference>
<dbReference type="AlphaFoldDB" id="A0A2A9N9M9"/>
<evidence type="ECO:0000313" key="7">
    <source>
        <dbReference type="Proteomes" id="UP000242287"/>
    </source>
</evidence>
<evidence type="ECO:0000256" key="5">
    <source>
        <dbReference type="SAM" id="MobiDB-lite"/>
    </source>
</evidence>
<comment type="similarity">
    <text evidence="1">Belongs to the IPP transferase family.</text>
</comment>
<dbReference type="GO" id="GO:0005524">
    <property type="term" value="F:ATP binding"/>
    <property type="evidence" value="ECO:0007669"/>
    <property type="project" value="UniProtKB-KW"/>
</dbReference>
<feature type="compositionally biased region" description="Polar residues" evidence="5">
    <location>
        <begin position="282"/>
        <end position="295"/>
    </location>
</feature>
<evidence type="ECO:0000256" key="3">
    <source>
        <dbReference type="ARBA" id="ARBA00022741"/>
    </source>
</evidence>
<dbReference type="GO" id="GO:0052381">
    <property type="term" value="F:tRNA dimethylallyltransferase activity"/>
    <property type="evidence" value="ECO:0007669"/>
    <property type="project" value="InterPro"/>
</dbReference>
<reference evidence="6 7" key="1">
    <citation type="submission" date="2014-02" db="EMBL/GenBank/DDBJ databases">
        <title>Transposable element dynamics among asymbiotic and ectomycorrhizal Amanita fungi.</title>
        <authorList>
            <consortium name="DOE Joint Genome Institute"/>
            <person name="Hess J."/>
            <person name="Skrede I."/>
            <person name="Wolfe B."/>
            <person name="LaButti K."/>
            <person name="Ohm R.A."/>
            <person name="Grigoriev I.V."/>
            <person name="Pringle A."/>
        </authorList>
    </citation>
    <scope>NUCLEOTIDE SEQUENCE [LARGE SCALE GENOMIC DNA]</scope>
    <source>
        <strain evidence="6 7">SKay4041</strain>
    </source>
</reference>
<dbReference type="Gene3D" id="3.40.50.300">
    <property type="entry name" value="P-loop containing nucleotide triphosphate hydrolases"/>
    <property type="match status" value="1"/>
</dbReference>
<proteinExistence type="inferred from homology"/>